<dbReference type="InterPro" id="IPR011250">
    <property type="entry name" value="OMP/PagP_B-barrel"/>
</dbReference>
<gene>
    <name evidence="8" type="ORF">SAMN05892877_106151</name>
</gene>
<name>A0A285UCQ9_9HYPH</name>
<dbReference type="PANTHER" id="PTHR34001">
    <property type="entry name" value="BLL7405 PROTEIN"/>
    <property type="match status" value="1"/>
</dbReference>
<dbReference type="OrthoDB" id="9815357at2"/>
<reference evidence="8 9" key="1">
    <citation type="submission" date="2017-08" db="EMBL/GenBank/DDBJ databases">
        <authorList>
            <person name="de Groot N.N."/>
        </authorList>
    </citation>
    <scope>NUCLEOTIDE SEQUENCE [LARGE SCALE GENOMIC DNA]</scope>
    <source>
        <strain evidence="8 9">JC85</strain>
    </source>
</reference>
<dbReference type="SUPFAM" id="SSF56925">
    <property type="entry name" value="OMPA-like"/>
    <property type="match status" value="1"/>
</dbReference>
<dbReference type="Proteomes" id="UP000219167">
    <property type="component" value="Unassembled WGS sequence"/>
</dbReference>
<organism evidence="8 9">
    <name type="scientific">Rhizobium subbaraonis</name>
    <dbReference type="NCBI Taxonomy" id="908946"/>
    <lineage>
        <taxon>Bacteria</taxon>
        <taxon>Pseudomonadati</taxon>
        <taxon>Pseudomonadota</taxon>
        <taxon>Alphaproteobacteria</taxon>
        <taxon>Hyphomicrobiales</taxon>
        <taxon>Rhizobiaceae</taxon>
        <taxon>Rhizobium/Agrobacterium group</taxon>
        <taxon>Rhizobium</taxon>
    </lineage>
</organism>
<feature type="domain" description="Outer membrane protein beta-barrel" evidence="7">
    <location>
        <begin position="41"/>
        <end position="213"/>
    </location>
</feature>
<dbReference type="GO" id="GO:0009279">
    <property type="term" value="C:cell outer membrane"/>
    <property type="evidence" value="ECO:0007669"/>
    <property type="project" value="UniProtKB-SubCell"/>
</dbReference>
<dbReference type="RefSeq" id="WP_097139058.1">
    <property type="nucleotide sequence ID" value="NZ_OBQD01000006.1"/>
</dbReference>
<accession>A0A285UCQ9</accession>
<proteinExistence type="inferred from homology"/>
<protein>
    <submittedName>
        <fullName evidence="8">Outer membrane immunogenic protein</fullName>
    </submittedName>
</protein>
<keyword evidence="3" id="KW-0472">Membrane</keyword>
<evidence type="ECO:0000256" key="5">
    <source>
        <dbReference type="ARBA" id="ARBA00038306"/>
    </source>
</evidence>
<sequence length="213" mass="22310">MRTLIITLMASAMSIAAFQSARAADAVDQIPQAPAAEYSEPVASGNWAGGYAGGTVTWQHGNFQKQSGNGANGFGGGVYGGYNMQSGQLVYGGEADVNYSGIDSKNSTREAEQGVNGSLRARVGVDLNPVLLYGTGGLALSRAKMEDNTSSDKNTMVGWTAGVGAETFVTNNVTARVEYRYTDYGSKDFDLDSGKVKAGQDEQSVRVGMGVKF</sequence>
<evidence type="ECO:0000256" key="1">
    <source>
        <dbReference type="ARBA" id="ARBA00004442"/>
    </source>
</evidence>
<dbReference type="InterPro" id="IPR027385">
    <property type="entry name" value="Beta-barrel_OMP"/>
</dbReference>
<feature type="chain" id="PRO_5012877161" evidence="6">
    <location>
        <begin position="24"/>
        <end position="213"/>
    </location>
</feature>
<dbReference type="Pfam" id="PF13505">
    <property type="entry name" value="OMP_b-brl"/>
    <property type="match status" value="1"/>
</dbReference>
<dbReference type="AlphaFoldDB" id="A0A285UCQ9"/>
<evidence type="ECO:0000313" key="8">
    <source>
        <dbReference type="EMBL" id="SOC39704.1"/>
    </source>
</evidence>
<evidence type="ECO:0000256" key="2">
    <source>
        <dbReference type="ARBA" id="ARBA00022729"/>
    </source>
</evidence>
<keyword evidence="9" id="KW-1185">Reference proteome</keyword>
<dbReference type="InterPro" id="IPR051692">
    <property type="entry name" value="OMP-like"/>
</dbReference>
<dbReference type="EMBL" id="OBQD01000006">
    <property type="protein sequence ID" value="SOC39704.1"/>
    <property type="molecule type" value="Genomic_DNA"/>
</dbReference>
<comment type="subcellular location">
    <subcellularLocation>
        <location evidence="1">Cell outer membrane</location>
    </subcellularLocation>
</comment>
<evidence type="ECO:0000256" key="6">
    <source>
        <dbReference type="SAM" id="SignalP"/>
    </source>
</evidence>
<evidence type="ECO:0000259" key="7">
    <source>
        <dbReference type="Pfam" id="PF13505"/>
    </source>
</evidence>
<dbReference type="PANTHER" id="PTHR34001:SF3">
    <property type="entry name" value="BLL7405 PROTEIN"/>
    <property type="match status" value="1"/>
</dbReference>
<evidence type="ECO:0000256" key="3">
    <source>
        <dbReference type="ARBA" id="ARBA00023136"/>
    </source>
</evidence>
<evidence type="ECO:0000313" key="9">
    <source>
        <dbReference type="Proteomes" id="UP000219167"/>
    </source>
</evidence>
<dbReference type="Gene3D" id="2.40.160.20">
    <property type="match status" value="1"/>
</dbReference>
<keyword evidence="2 6" id="KW-0732">Signal</keyword>
<comment type="similarity">
    <text evidence="5">Belongs to the Omp25/RopB family.</text>
</comment>
<feature type="signal peptide" evidence="6">
    <location>
        <begin position="1"/>
        <end position="23"/>
    </location>
</feature>
<keyword evidence="4" id="KW-0998">Cell outer membrane</keyword>
<evidence type="ECO:0000256" key="4">
    <source>
        <dbReference type="ARBA" id="ARBA00023237"/>
    </source>
</evidence>